<keyword evidence="2 6" id="KW-0812">Transmembrane</keyword>
<accession>A0A0C3SEQ3</accession>
<evidence type="ECO:0000313" key="10">
    <source>
        <dbReference type="Proteomes" id="UP000053257"/>
    </source>
</evidence>
<evidence type="ECO:0000256" key="5">
    <source>
        <dbReference type="ARBA" id="ARBA00023136"/>
    </source>
</evidence>
<dbReference type="Pfam" id="PF09335">
    <property type="entry name" value="VTT_dom"/>
    <property type="match status" value="1"/>
</dbReference>
<dbReference type="HOGENOM" id="CLU_045157_0_0_1"/>
<feature type="non-terminal residue" evidence="9">
    <location>
        <position position="1"/>
    </location>
</feature>
<comment type="subcellular location">
    <subcellularLocation>
        <location evidence="1">Membrane</location>
        <topology evidence="1">Multi-pass membrane protein</topology>
    </subcellularLocation>
</comment>
<dbReference type="OrthoDB" id="3364966at2759"/>
<dbReference type="InterPro" id="IPR032816">
    <property type="entry name" value="VTT_dom"/>
</dbReference>
<feature type="chain" id="PRO_5002169876" description="VTT domain-containing protein" evidence="7">
    <location>
        <begin position="31"/>
        <end position="315"/>
    </location>
</feature>
<proteinExistence type="predicted"/>
<evidence type="ECO:0000256" key="4">
    <source>
        <dbReference type="ARBA" id="ARBA00022989"/>
    </source>
</evidence>
<feature type="signal peptide" evidence="7">
    <location>
        <begin position="1"/>
        <end position="30"/>
    </location>
</feature>
<evidence type="ECO:0000256" key="1">
    <source>
        <dbReference type="ARBA" id="ARBA00004141"/>
    </source>
</evidence>
<feature type="domain" description="VTT" evidence="8">
    <location>
        <begin position="75"/>
        <end position="201"/>
    </location>
</feature>
<evidence type="ECO:0000256" key="3">
    <source>
        <dbReference type="ARBA" id="ARBA00022729"/>
    </source>
</evidence>
<protein>
    <recommendedName>
        <fullName evidence="8">VTT domain-containing protein</fullName>
    </recommendedName>
</protein>
<keyword evidence="3 7" id="KW-0732">Signal</keyword>
<feature type="transmembrane region" description="Helical" evidence="6">
    <location>
        <begin position="48"/>
        <end position="67"/>
    </location>
</feature>
<dbReference type="InterPro" id="IPR045014">
    <property type="entry name" value="TM41A/B"/>
</dbReference>
<dbReference type="EMBL" id="KN840452">
    <property type="protein sequence ID" value="KIP10735.1"/>
    <property type="molecule type" value="Genomic_DNA"/>
</dbReference>
<feature type="transmembrane region" description="Helical" evidence="6">
    <location>
        <begin position="79"/>
        <end position="101"/>
    </location>
</feature>
<organism evidence="9 10">
    <name type="scientific">Phlebiopsis gigantea (strain 11061_1 CR5-6)</name>
    <name type="common">White-rot fungus</name>
    <name type="synonym">Peniophora gigantea</name>
    <dbReference type="NCBI Taxonomy" id="745531"/>
    <lineage>
        <taxon>Eukaryota</taxon>
        <taxon>Fungi</taxon>
        <taxon>Dikarya</taxon>
        <taxon>Basidiomycota</taxon>
        <taxon>Agaricomycotina</taxon>
        <taxon>Agaricomycetes</taxon>
        <taxon>Polyporales</taxon>
        <taxon>Phanerochaetaceae</taxon>
        <taxon>Phlebiopsis</taxon>
    </lineage>
</organism>
<dbReference type="GO" id="GO:0016020">
    <property type="term" value="C:membrane"/>
    <property type="evidence" value="ECO:0007669"/>
    <property type="project" value="UniProtKB-SubCell"/>
</dbReference>
<dbReference type="PANTHER" id="PTHR43220:SF21">
    <property type="entry name" value="TRANSMEMBRANE PROTEIN 41A"/>
    <property type="match status" value="1"/>
</dbReference>
<dbReference type="PANTHER" id="PTHR43220">
    <property type="match status" value="1"/>
</dbReference>
<reference evidence="9 10" key="1">
    <citation type="journal article" date="2014" name="PLoS Genet.">
        <title>Analysis of the Phlebiopsis gigantea genome, transcriptome and secretome provides insight into its pioneer colonization strategies of wood.</title>
        <authorList>
            <person name="Hori C."/>
            <person name="Ishida T."/>
            <person name="Igarashi K."/>
            <person name="Samejima M."/>
            <person name="Suzuki H."/>
            <person name="Master E."/>
            <person name="Ferreira P."/>
            <person name="Ruiz-Duenas F.J."/>
            <person name="Held B."/>
            <person name="Canessa P."/>
            <person name="Larrondo L.F."/>
            <person name="Schmoll M."/>
            <person name="Druzhinina I.S."/>
            <person name="Kubicek C.P."/>
            <person name="Gaskell J.A."/>
            <person name="Kersten P."/>
            <person name="St John F."/>
            <person name="Glasner J."/>
            <person name="Sabat G."/>
            <person name="Splinter BonDurant S."/>
            <person name="Syed K."/>
            <person name="Yadav J."/>
            <person name="Mgbeahuruike A.C."/>
            <person name="Kovalchuk A."/>
            <person name="Asiegbu F.O."/>
            <person name="Lackner G."/>
            <person name="Hoffmeister D."/>
            <person name="Rencoret J."/>
            <person name="Gutierrez A."/>
            <person name="Sun H."/>
            <person name="Lindquist E."/>
            <person name="Barry K."/>
            <person name="Riley R."/>
            <person name="Grigoriev I.V."/>
            <person name="Henrissat B."/>
            <person name="Kues U."/>
            <person name="Berka R.M."/>
            <person name="Martinez A.T."/>
            <person name="Covert S.F."/>
            <person name="Blanchette R.A."/>
            <person name="Cullen D."/>
        </authorList>
    </citation>
    <scope>NUCLEOTIDE SEQUENCE [LARGE SCALE GENOMIC DNA]</scope>
    <source>
        <strain evidence="9 10">11061_1 CR5-6</strain>
    </source>
</reference>
<evidence type="ECO:0000259" key="8">
    <source>
        <dbReference type="Pfam" id="PF09335"/>
    </source>
</evidence>
<evidence type="ECO:0000313" key="9">
    <source>
        <dbReference type="EMBL" id="KIP10735.1"/>
    </source>
</evidence>
<evidence type="ECO:0000256" key="2">
    <source>
        <dbReference type="ARBA" id="ARBA00022692"/>
    </source>
</evidence>
<evidence type="ECO:0000256" key="6">
    <source>
        <dbReference type="SAM" id="Phobius"/>
    </source>
</evidence>
<name>A0A0C3SEQ3_PHLG1</name>
<keyword evidence="10" id="KW-1185">Reference proteome</keyword>
<evidence type="ECO:0000256" key="7">
    <source>
        <dbReference type="SAM" id="SignalP"/>
    </source>
</evidence>
<dbReference type="AlphaFoldDB" id="A0A0C3SEQ3"/>
<sequence length="315" mass="33790">HAPMFFVIAAFPLSTALLLFCMSTLPITTAWPRNLTDLAQLGRELHGYSVSGAGPMAHVIGVLSIIVAWNHAWSIPGSVLWNVLAGALFSPLFATILLTVLTAAGSVFASLLAAPLAPYVVKLFPKALDLTRNAIEGASKDTKKPKSSPWIRLSILRLVGIVPWSGINIACGVCGVPILDCVLGSFIGCMPWTAVTCQIGDILQTVASTPSPTPQSVQSLLTSPDIMLKLVFLTFLSLAPILGRNHLQALLSHSSASSPADGETSEVVGDERTGRWAWVKDWRERIRVPSRSRARESSQAQLEVLIREKNASLPL</sequence>
<gene>
    <name evidence="9" type="ORF">PHLGIDRAFT_65196</name>
</gene>
<dbReference type="STRING" id="745531.A0A0C3SEQ3"/>
<keyword evidence="5 6" id="KW-0472">Membrane</keyword>
<dbReference type="Proteomes" id="UP000053257">
    <property type="component" value="Unassembled WGS sequence"/>
</dbReference>
<keyword evidence="4 6" id="KW-1133">Transmembrane helix</keyword>